<keyword evidence="2" id="KW-1185">Reference proteome</keyword>
<organism evidence="1 2">
    <name type="scientific">Conidiobolus coronatus (strain ATCC 28846 / CBS 209.66 / NRRL 28638)</name>
    <name type="common">Delacroixia coronata</name>
    <dbReference type="NCBI Taxonomy" id="796925"/>
    <lineage>
        <taxon>Eukaryota</taxon>
        <taxon>Fungi</taxon>
        <taxon>Fungi incertae sedis</taxon>
        <taxon>Zoopagomycota</taxon>
        <taxon>Entomophthoromycotina</taxon>
        <taxon>Entomophthoromycetes</taxon>
        <taxon>Entomophthorales</taxon>
        <taxon>Ancylistaceae</taxon>
        <taxon>Conidiobolus</taxon>
    </lineage>
</organism>
<dbReference type="Proteomes" id="UP000070444">
    <property type="component" value="Unassembled WGS sequence"/>
</dbReference>
<sequence length="161" mass="18023">MAHARNVFKKSYVVQYVNFWPCGWSNENNCMSDTFVFAETHKIGLGETTSIKKLEATFDLSLPGIHELHTIVECYKGTAAMPSRDIMVPHSLTYLTDRGQESIPAATVGEAVCVWFLQHADPLINLSIATRARGPLYLTNKVRTSELVLVKCAKKKDMAQF</sequence>
<protein>
    <submittedName>
        <fullName evidence="1">Uncharacterized protein</fullName>
    </submittedName>
</protein>
<accession>A0A137P1C4</accession>
<evidence type="ECO:0000313" key="2">
    <source>
        <dbReference type="Proteomes" id="UP000070444"/>
    </source>
</evidence>
<gene>
    <name evidence="1" type="ORF">CONCODRAFT_8995</name>
</gene>
<dbReference type="AlphaFoldDB" id="A0A137P1C4"/>
<name>A0A137P1C4_CONC2</name>
<proteinExistence type="predicted"/>
<reference evidence="1 2" key="1">
    <citation type="journal article" date="2015" name="Genome Biol. Evol.">
        <title>Phylogenomic analyses indicate that early fungi evolved digesting cell walls of algal ancestors of land plants.</title>
        <authorList>
            <person name="Chang Y."/>
            <person name="Wang S."/>
            <person name="Sekimoto S."/>
            <person name="Aerts A.L."/>
            <person name="Choi C."/>
            <person name="Clum A."/>
            <person name="LaButti K.M."/>
            <person name="Lindquist E.A."/>
            <person name="Yee Ngan C."/>
            <person name="Ohm R.A."/>
            <person name="Salamov A.A."/>
            <person name="Grigoriev I.V."/>
            <person name="Spatafora J.W."/>
            <person name="Berbee M.L."/>
        </authorList>
    </citation>
    <scope>NUCLEOTIDE SEQUENCE [LARGE SCALE GENOMIC DNA]</scope>
    <source>
        <strain evidence="1 2">NRRL 28638</strain>
    </source>
</reference>
<evidence type="ECO:0000313" key="1">
    <source>
        <dbReference type="EMBL" id="KXN68671.1"/>
    </source>
</evidence>
<dbReference type="OrthoDB" id="2362330at2759"/>
<dbReference type="EMBL" id="KQ964565">
    <property type="protein sequence ID" value="KXN68671.1"/>
    <property type="molecule type" value="Genomic_DNA"/>
</dbReference>